<accession>A0ABU2SS98</accession>
<evidence type="ECO:0000313" key="2">
    <source>
        <dbReference type="EMBL" id="MDT0451856.1"/>
    </source>
</evidence>
<dbReference type="RefSeq" id="WP_311613345.1">
    <property type="nucleotide sequence ID" value="NZ_JAVRFI010000016.1"/>
</dbReference>
<dbReference type="InterPro" id="IPR005735">
    <property type="entry name" value="Znf_LSD1"/>
</dbReference>
<evidence type="ECO:0000259" key="1">
    <source>
        <dbReference type="Pfam" id="PF06943"/>
    </source>
</evidence>
<evidence type="ECO:0000313" key="3">
    <source>
        <dbReference type="Proteomes" id="UP001180531"/>
    </source>
</evidence>
<sequence length="210" mass="23162">MTHTDRPTCTVCTRPLWDAERHRYACRPCERRIADHLDQLPDLIHDLHGLLAPGSGRALDGPRTRASSEPQAPIRLHILDRIAAATATLDSWLADWHDHLEWTPPTYRADPFTEAATALRANLPWAVEQHAAVDDFAREIAELHSDATGLLDPARRARRIGHCPAPAADDPTQACGAVLRYVPGATTVTCRWCRTVWDAIDLGVALALAV</sequence>
<dbReference type="Pfam" id="PF06943">
    <property type="entry name" value="zf-LSD1"/>
    <property type="match status" value="1"/>
</dbReference>
<reference evidence="2" key="1">
    <citation type="submission" date="2024-05" db="EMBL/GenBank/DDBJ databases">
        <title>30 novel species of actinomycetes from the DSMZ collection.</title>
        <authorList>
            <person name="Nouioui I."/>
        </authorList>
    </citation>
    <scope>NUCLEOTIDE SEQUENCE</scope>
    <source>
        <strain evidence="2">DSM 40473</strain>
    </source>
</reference>
<feature type="domain" description="Zinc finger LSD1-type" evidence="1">
    <location>
        <begin position="175"/>
        <end position="196"/>
    </location>
</feature>
<proteinExistence type="predicted"/>
<keyword evidence="3" id="KW-1185">Reference proteome</keyword>
<dbReference type="Proteomes" id="UP001180531">
    <property type="component" value="Unassembled WGS sequence"/>
</dbReference>
<name>A0ABU2SS98_9ACTN</name>
<comment type="caution">
    <text evidence="2">The sequence shown here is derived from an EMBL/GenBank/DDBJ whole genome shotgun (WGS) entry which is preliminary data.</text>
</comment>
<organism evidence="2 3">
    <name type="scientific">Streptomyces hesseae</name>
    <dbReference type="NCBI Taxonomy" id="3075519"/>
    <lineage>
        <taxon>Bacteria</taxon>
        <taxon>Bacillati</taxon>
        <taxon>Actinomycetota</taxon>
        <taxon>Actinomycetes</taxon>
        <taxon>Kitasatosporales</taxon>
        <taxon>Streptomycetaceae</taxon>
        <taxon>Streptomyces</taxon>
    </lineage>
</organism>
<gene>
    <name evidence="2" type="ORF">RM609_22620</name>
</gene>
<protein>
    <recommendedName>
        <fullName evidence="1">Zinc finger LSD1-type domain-containing protein</fullName>
    </recommendedName>
</protein>
<dbReference type="EMBL" id="JAVRFI010000016">
    <property type="protein sequence ID" value="MDT0451856.1"/>
    <property type="molecule type" value="Genomic_DNA"/>
</dbReference>